<dbReference type="PANTHER" id="PTHR47659">
    <property type="entry name" value="ZN(II)2CYS6 TRANSCRIPTION FACTOR (EUROFUNG)-RELATED"/>
    <property type="match status" value="1"/>
</dbReference>
<dbReference type="Gene3D" id="4.10.240.10">
    <property type="entry name" value="Zn(2)-C6 fungal-type DNA-binding domain"/>
    <property type="match status" value="1"/>
</dbReference>
<dbReference type="AlphaFoldDB" id="A0A1Y1VMF1"/>
<dbReference type="Pfam" id="PF00172">
    <property type="entry name" value="Zn_clus"/>
    <property type="match status" value="1"/>
</dbReference>
<accession>A0A1Y1VMF1</accession>
<evidence type="ECO:0000259" key="3">
    <source>
        <dbReference type="PROSITE" id="PS50048"/>
    </source>
</evidence>
<dbReference type="SUPFAM" id="SSF57701">
    <property type="entry name" value="Zn2/Cys6 DNA-binding domain"/>
    <property type="match status" value="1"/>
</dbReference>
<dbReference type="PROSITE" id="PS00463">
    <property type="entry name" value="ZN2_CY6_FUNGAL_1"/>
    <property type="match status" value="1"/>
</dbReference>
<dbReference type="InterPro" id="IPR036864">
    <property type="entry name" value="Zn2-C6_fun-type_DNA-bd_sf"/>
</dbReference>
<evidence type="ECO:0000256" key="2">
    <source>
        <dbReference type="ARBA" id="ARBA00023242"/>
    </source>
</evidence>
<evidence type="ECO:0000313" key="5">
    <source>
        <dbReference type="Proteomes" id="UP000193719"/>
    </source>
</evidence>
<feature type="non-terminal residue" evidence="4">
    <location>
        <position position="1"/>
    </location>
</feature>
<reference evidence="4 5" key="2">
    <citation type="submission" date="2016-08" db="EMBL/GenBank/DDBJ databases">
        <title>Pervasive Adenine N6-methylation of Active Genes in Fungi.</title>
        <authorList>
            <consortium name="DOE Joint Genome Institute"/>
            <person name="Mondo S.J."/>
            <person name="Dannebaum R.O."/>
            <person name="Kuo R.C."/>
            <person name="Labutti K."/>
            <person name="Haridas S."/>
            <person name="Kuo A."/>
            <person name="Salamov A."/>
            <person name="Ahrendt S.R."/>
            <person name="Lipzen A."/>
            <person name="Sullivan W."/>
            <person name="Andreopoulos W.B."/>
            <person name="Clum A."/>
            <person name="Lindquist E."/>
            <person name="Daum C."/>
            <person name="Ramamoorthy G.K."/>
            <person name="Gryganskyi A."/>
            <person name="Culley D."/>
            <person name="Magnuson J.K."/>
            <person name="James T.Y."/>
            <person name="O'Malley M.A."/>
            <person name="Stajich J.E."/>
            <person name="Spatafora J.W."/>
            <person name="Visel A."/>
            <person name="Grigoriev I.V."/>
        </authorList>
    </citation>
    <scope>NUCLEOTIDE SEQUENCE [LARGE SCALE GENOMIC DNA]</scope>
    <source>
        <strain evidence="5">finn</strain>
    </source>
</reference>
<dbReference type="Proteomes" id="UP000193719">
    <property type="component" value="Unassembled WGS sequence"/>
</dbReference>
<evidence type="ECO:0000313" key="4">
    <source>
        <dbReference type="EMBL" id="ORX60095.1"/>
    </source>
</evidence>
<organism evidence="4 5">
    <name type="scientific">Piromyces finnis</name>
    <dbReference type="NCBI Taxonomy" id="1754191"/>
    <lineage>
        <taxon>Eukaryota</taxon>
        <taxon>Fungi</taxon>
        <taxon>Fungi incertae sedis</taxon>
        <taxon>Chytridiomycota</taxon>
        <taxon>Chytridiomycota incertae sedis</taxon>
        <taxon>Neocallimastigomycetes</taxon>
        <taxon>Neocallimastigales</taxon>
        <taxon>Neocallimastigaceae</taxon>
        <taxon>Piromyces</taxon>
    </lineage>
</organism>
<name>A0A1Y1VMF1_9FUNG</name>
<dbReference type="STRING" id="1754191.A0A1Y1VMF1"/>
<keyword evidence="2" id="KW-0539">Nucleus</keyword>
<gene>
    <name evidence="4" type="ORF">BCR36DRAFT_241924</name>
</gene>
<keyword evidence="1" id="KW-0479">Metal-binding</keyword>
<evidence type="ECO:0000256" key="1">
    <source>
        <dbReference type="ARBA" id="ARBA00022723"/>
    </source>
</evidence>
<dbReference type="InterPro" id="IPR001138">
    <property type="entry name" value="Zn2Cys6_DnaBD"/>
</dbReference>
<dbReference type="PANTHER" id="PTHR47659:SF4">
    <property type="entry name" value="ZN(II)2CYS6 TRANSCRIPTION FACTOR (EUROFUNG)"/>
    <property type="match status" value="1"/>
</dbReference>
<dbReference type="GO" id="GO:0008270">
    <property type="term" value="F:zinc ion binding"/>
    <property type="evidence" value="ECO:0007669"/>
    <property type="project" value="InterPro"/>
</dbReference>
<keyword evidence="5" id="KW-1185">Reference proteome</keyword>
<proteinExistence type="predicted"/>
<feature type="non-terminal residue" evidence="4">
    <location>
        <position position="54"/>
    </location>
</feature>
<feature type="domain" description="Zn(2)-C6 fungal-type" evidence="3">
    <location>
        <begin position="17"/>
        <end position="48"/>
    </location>
</feature>
<dbReference type="OrthoDB" id="1555531at2759"/>
<dbReference type="GO" id="GO:0000981">
    <property type="term" value="F:DNA-binding transcription factor activity, RNA polymerase II-specific"/>
    <property type="evidence" value="ECO:0007669"/>
    <property type="project" value="InterPro"/>
</dbReference>
<reference evidence="4 5" key="1">
    <citation type="submission" date="2016-08" db="EMBL/GenBank/DDBJ databases">
        <title>Genomes of anaerobic fungi encode conserved fungal cellulosomes for biomass hydrolysis.</title>
        <authorList>
            <consortium name="DOE Joint Genome Institute"/>
            <person name="Haitjema C.H."/>
            <person name="Gilmore S.P."/>
            <person name="Henske J.K."/>
            <person name="Solomon K.V."/>
            <person name="De Groot R."/>
            <person name="Kuo A."/>
            <person name="Mondo S.J."/>
            <person name="Salamov A.A."/>
            <person name="Labutti K."/>
            <person name="Zhao Z."/>
            <person name="Chiniquy J."/>
            <person name="Barry K."/>
            <person name="Brewer H.M."/>
            <person name="Purvine S.O."/>
            <person name="Wright A.T."/>
            <person name="Boxma B."/>
            <person name="Van Alen T."/>
            <person name="Hackstein J.H."/>
            <person name="Baker S.E."/>
            <person name="Grigoriev I.V."/>
            <person name="O'Malley M.A."/>
        </authorList>
    </citation>
    <scope>NUCLEOTIDE SEQUENCE [LARGE SCALE GENOMIC DNA]</scope>
    <source>
        <strain evidence="5">finn</strain>
    </source>
</reference>
<sequence length="54" mass="6012">NNQDSLKPKRKTHVTRACSNCKKAHLACDVSRPCKHCVTFGRADTCVDAIAKKR</sequence>
<dbReference type="EMBL" id="MCFH01000002">
    <property type="protein sequence ID" value="ORX60095.1"/>
    <property type="molecule type" value="Genomic_DNA"/>
</dbReference>
<dbReference type="InterPro" id="IPR050335">
    <property type="entry name" value="ERT1_acuK_gluconeogen_tf"/>
</dbReference>
<comment type="caution">
    <text evidence="4">The sequence shown here is derived from an EMBL/GenBank/DDBJ whole genome shotgun (WGS) entry which is preliminary data.</text>
</comment>
<dbReference type="PROSITE" id="PS50048">
    <property type="entry name" value="ZN2_CY6_FUNGAL_2"/>
    <property type="match status" value="1"/>
</dbReference>
<protein>
    <recommendedName>
        <fullName evidence="3">Zn(2)-C6 fungal-type domain-containing protein</fullName>
    </recommendedName>
</protein>